<name>A0A2P2IS52_RHIMU</name>
<dbReference type="EMBL" id="GGEC01003543">
    <property type="protein sequence ID" value="MBW84026.1"/>
    <property type="molecule type" value="Transcribed_RNA"/>
</dbReference>
<proteinExistence type="predicted"/>
<protein>
    <submittedName>
        <fullName evidence="1">Uncharacterized protein</fullName>
    </submittedName>
</protein>
<reference evidence="1" key="1">
    <citation type="submission" date="2018-02" db="EMBL/GenBank/DDBJ databases">
        <title>Rhizophora mucronata_Transcriptome.</title>
        <authorList>
            <person name="Meera S.P."/>
            <person name="Sreeshan A."/>
            <person name="Augustine A."/>
        </authorList>
    </citation>
    <scope>NUCLEOTIDE SEQUENCE</scope>
    <source>
        <tissue evidence="1">Leaf</tissue>
    </source>
</reference>
<sequence length="46" mass="5214">MGLSVLPLQYEVVTFDIIRDHQKLDIDYDVTQIAANVNQLGFMSDS</sequence>
<accession>A0A2P2IS52</accession>
<evidence type="ECO:0000313" key="1">
    <source>
        <dbReference type="EMBL" id="MBW84026.1"/>
    </source>
</evidence>
<dbReference type="AlphaFoldDB" id="A0A2P2IS52"/>
<organism evidence="1">
    <name type="scientific">Rhizophora mucronata</name>
    <name type="common">Asiatic mangrove</name>
    <dbReference type="NCBI Taxonomy" id="61149"/>
    <lineage>
        <taxon>Eukaryota</taxon>
        <taxon>Viridiplantae</taxon>
        <taxon>Streptophyta</taxon>
        <taxon>Embryophyta</taxon>
        <taxon>Tracheophyta</taxon>
        <taxon>Spermatophyta</taxon>
        <taxon>Magnoliopsida</taxon>
        <taxon>eudicotyledons</taxon>
        <taxon>Gunneridae</taxon>
        <taxon>Pentapetalae</taxon>
        <taxon>rosids</taxon>
        <taxon>fabids</taxon>
        <taxon>Malpighiales</taxon>
        <taxon>Rhizophoraceae</taxon>
        <taxon>Rhizophora</taxon>
    </lineage>
</organism>